<dbReference type="Proteomes" id="UP000324629">
    <property type="component" value="Unassembled WGS sequence"/>
</dbReference>
<protein>
    <submittedName>
        <fullName evidence="2">Uncharacterized protein</fullName>
    </submittedName>
</protein>
<feature type="region of interest" description="Disordered" evidence="1">
    <location>
        <begin position="330"/>
        <end position="402"/>
    </location>
</feature>
<feature type="compositionally biased region" description="Low complexity" evidence="1">
    <location>
        <begin position="199"/>
        <end position="217"/>
    </location>
</feature>
<feature type="compositionally biased region" description="Low complexity" evidence="1">
    <location>
        <begin position="336"/>
        <end position="346"/>
    </location>
</feature>
<feature type="compositionally biased region" description="Basic and acidic residues" evidence="1">
    <location>
        <begin position="179"/>
        <end position="197"/>
    </location>
</feature>
<feature type="region of interest" description="Disordered" evidence="1">
    <location>
        <begin position="267"/>
        <end position="309"/>
    </location>
</feature>
<proteinExistence type="predicted"/>
<feature type="non-terminal residue" evidence="2">
    <location>
        <position position="1"/>
    </location>
</feature>
<reference evidence="2 3" key="1">
    <citation type="journal article" date="2019" name="Gigascience">
        <title>Whole-genome sequence of the oriental lung fluke Paragonimus westermani.</title>
        <authorList>
            <person name="Oey H."/>
            <person name="Zakrzewski M."/>
            <person name="Narain K."/>
            <person name="Devi K.R."/>
            <person name="Agatsuma T."/>
            <person name="Nawaratna S."/>
            <person name="Gobert G.N."/>
            <person name="Jones M.K."/>
            <person name="Ragan M.A."/>
            <person name="McManus D.P."/>
            <person name="Krause L."/>
        </authorList>
    </citation>
    <scope>NUCLEOTIDE SEQUENCE [LARGE SCALE GENOMIC DNA]</scope>
    <source>
        <strain evidence="2 3">IND2009</strain>
    </source>
</reference>
<gene>
    <name evidence="2" type="ORF">DEA37_0011205</name>
</gene>
<feature type="region of interest" description="Disordered" evidence="1">
    <location>
        <begin position="148"/>
        <end position="218"/>
    </location>
</feature>
<dbReference type="AlphaFoldDB" id="A0A5J4NWT9"/>
<evidence type="ECO:0000313" key="2">
    <source>
        <dbReference type="EMBL" id="KAA3679991.1"/>
    </source>
</evidence>
<comment type="caution">
    <text evidence="2">The sequence shown here is derived from an EMBL/GenBank/DDBJ whole genome shotgun (WGS) entry which is preliminary data.</text>
</comment>
<feature type="compositionally biased region" description="Polar residues" evidence="1">
    <location>
        <begin position="151"/>
        <end position="178"/>
    </location>
</feature>
<organism evidence="2 3">
    <name type="scientific">Paragonimus westermani</name>
    <dbReference type="NCBI Taxonomy" id="34504"/>
    <lineage>
        <taxon>Eukaryota</taxon>
        <taxon>Metazoa</taxon>
        <taxon>Spiralia</taxon>
        <taxon>Lophotrochozoa</taxon>
        <taxon>Platyhelminthes</taxon>
        <taxon>Trematoda</taxon>
        <taxon>Digenea</taxon>
        <taxon>Plagiorchiida</taxon>
        <taxon>Troglotremata</taxon>
        <taxon>Troglotrematidae</taxon>
        <taxon>Paragonimus</taxon>
    </lineage>
</organism>
<name>A0A5J4NWT9_9TREM</name>
<feature type="compositionally biased region" description="Polar residues" evidence="1">
    <location>
        <begin position="269"/>
        <end position="280"/>
    </location>
</feature>
<evidence type="ECO:0000313" key="3">
    <source>
        <dbReference type="Proteomes" id="UP000324629"/>
    </source>
</evidence>
<accession>A0A5J4NWT9</accession>
<feature type="compositionally biased region" description="Basic and acidic residues" evidence="1">
    <location>
        <begin position="287"/>
        <end position="300"/>
    </location>
</feature>
<dbReference type="EMBL" id="QNGE01000567">
    <property type="protein sequence ID" value="KAA3679991.1"/>
    <property type="molecule type" value="Genomic_DNA"/>
</dbReference>
<keyword evidence="3" id="KW-1185">Reference proteome</keyword>
<evidence type="ECO:0000256" key="1">
    <source>
        <dbReference type="SAM" id="MobiDB-lite"/>
    </source>
</evidence>
<sequence length="402" mass="43279">HNGKVNCTTSLIFIYFRFHPKLVGSQPWYLPSSGQPLWVPGSPFTEYPGSLSELQVHQNQMLLTAHLSPSYSSIHMANLQQNNAMPLLSYGRHGGDCFDPSKALTFVHPMPQTLLGPPMPHTQTPSYESPAGYFSQLHRSHPYSWIKRSGSALSQRHPSSTGRSGTETISAHVSNHSNTDSEFRGFRNETSALDKRVSRSSSVDSNSHPSLASSSNNTVASDLWKNDASLTSCTLSAHDGFEGAPAEFVGSVDSSVLKSGCIEVDDGISETTSPQESNNGKRSKLASRSDLDCPTGDHHPSVSSHLGPACSPASLRSQIRLFYPHVPLTPSTVGFPTKPSSRSPTRSDGHSSGGILDSQTVACHDDGGANKSPHPPSSQQSQPQTANSFQVGRYCSKLRTIK</sequence>